<dbReference type="EMBL" id="GL945017">
    <property type="protein sequence ID" value="EGN57887.1"/>
    <property type="molecule type" value="Genomic_DNA"/>
</dbReference>
<keyword evidence="2" id="KW-0963">Cytoplasm</keyword>
<dbReference type="FunFam" id="3.40.109.10:FF:000001">
    <property type="entry name" value="Nitroreductase family"/>
    <property type="match status" value="1"/>
</dbReference>
<evidence type="ECO:0000256" key="2">
    <source>
        <dbReference type="ARBA" id="ARBA00022490"/>
    </source>
</evidence>
<dbReference type="AlphaFoldDB" id="F8NAX9"/>
<dbReference type="PANTHER" id="PTHR43035:SF1">
    <property type="entry name" value="FATTY ACID REPRESSION MUTANT PROTEIN 2-RELATED"/>
    <property type="match status" value="1"/>
</dbReference>
<evidence type="ECO:0000313" key="6">
    <source>
        <dbReference type="Proteomes" id="UP000002772"/>
    </source>
</evidence>
<proteinExistence type="predicted"/>
<keyword evidence="6" id="KW-1185">Reference proteome</keyword>
<comment type="subcellular location">
    <subcellularLocation>
        <location evidence="1">Cytoplasm</location>
    </subcellularLocation>
</comment>
<dbReference type="SUPFAM" id="SSF55469">
    <property type="entry name" value="FMN-dependent nitroreductase-like"/>
    <property type="match status" value="1"/>
</dbReference>
<dbReference type="GO" id="GO:0016491">
    <property type="term" value="F:oxidoreductase activity"/>
    <property type="evidence" value="ECO:0007669"/>
    <property type="project" value="UniProtKB-KW"/>
</dbReference>
<dbReference type="HOGENOM" id="CLU_073125_1_0_10"/>
<sequence length="200" mass="22697">MSKTFLEAVKNRRSYYSFKNYSPVTDDKIEEIVNTVVKYGPSAFNSQSARIVLLLGESHKRFWNIVEGVLRKKIGDERFVAMGKKIDNLFASGYGTVLFYEDWDVVEGLQKQYPEYAANMPIHSYTSGGMHQFAIWTALEEVGFGASLQHYNPIIDEAVAKEFGIPSSWHLNAQMPFGVPVNEPGAKSFKPLEERVKVFK</sequence>
<dbReference type="InterPro" id="IPR029479">
    <property type="entry name" value="Nitroreductase"/>
</dbReference>
<evidence type="ECO:0000313" key="5">
    <source>
        <dbReference type="EMBL" id="EGN57887.1"/>
    </source>
</evidence>
<dbReference type="GO" id="GO:0005737">
    <property type="term" value="C:cytoplasm"/>
    <property type="evidence" value="ECO:0007669"/>
    <property type="project" value="UniProtKB-SubCell"/>
</dbReference>
<dbReference type="CDD" id="cd02140">
    <property type="entry name" value="Frm2-like"/>
    <property type="match status" value="1"/>
</dbReference>
<accession>F8NAX9</accession>
<dbReference type="RefSeq" id="WP_007575744.1">
    <property type="nucleotide sequence ID" value="NZ_BPTS01000002.1"/>
</dbReference>
<organism evidence="5 6">
    <name type="scientific">Hallella multisaccharivorax DSM 17128</name>
    <dbReference type="NCBI Taxonomy" id="688246"/>
    <lineage>
        <taxon>Bacteria</taxon>
        <taxon>Pseudomonadati</taxon>
        <taxon>Bacteroidota</taxon>
        <taxon>Bacteroidia</taxon>
        <taxon>Bacteroidales</taxon>
        <taxon>Prevotellaceae</taxon>
        <taxon>Hallella</taxon>
    </lineage>
</organism>
<dbReference type="Proteomes" id="UP000002772">
    <property type="component" value="Unassembled WGS sequence"/>
</dbReference>
<dbReference type="Gene3D" id="3.40.109.10">
    <property type="entry name" value="NADH Oxidase"/>
    <property type="match status" value="1"/>
</dbReference>
<evidence type="ECO:0000256" key="1">
    <source>
        <dbReference type="ARBA" id="ARBA00004496"/>
    </source>
</evidence>
<name>F8NAX9_9BACT</name>
<dbReference type="eggNOG" id="COG3560">
    <property type="taxonomic scope" value="Bacteria"/>
</dbReference>
<keyword evidence="3" id="KW-0560">Oxidoreductase</keyword>
<protein>
    <submittedName>
        <fullName evidence="5">Nitroreductase</fullName>
    </submittedName>
</protein>
<evidence type="ECO:0000256" key="3">
    <source>
        <dbReference type="ARBA" id="ARBA00023002"/>
    </source>
</evidence>
<dbReference type="STRING" id="688246.Premu_2530"/>
<dbReference type="Pfam" id="PF00881">
    <property type="entry name" value="Nitroreductase"/>
    <property type="match status" value="1"/>
</dbReference>
<dbReference type="GO" id="GO:0034599">
    <property type="term" value="P:cellular response to oxidative stress"/>
    <property type="evidence" value="ECO:0007669"/>
    <property type="project" value="InterPro"/>
</dbReference>
<reference evidence="6" key="1">
    <citation type="journal article" date="2011" name="Stand. Genomic Sci.">
        <title>Non-contiguous finished genome sequence of the opportunistic oral pathogen Prevotella multisaccharivorax type strain (PPPA20).</title>
        <authorList>
            <person name="Pati A."/>
            <person name="Gronow S."/>
            <person name="Lu M."/>
            <person name="Lapidus A."/>
            <person name="Nolan M."/>
            <person name="Lucas S."/>
            <person name="Hammon N."/>
            <person name="Deshpande S."/>
            <person name="Cheng J.F."/>
            <person name="Tapia R."/>
            <person name="Han C."/>
            <person name="Goodwin L."/>
            <person name="Pitluck S."/>
            <person name="Liolios K."/>
            <person name="Pagani I."/>
            <person name="Mavromatis K."/>
            <person name="Mikhailova N."/>
            <person name="Huntemann M."/>
            <person name="Chen A."/>
            <person name="Palaniappan K."/>
            <person name="Land M."/>
            <person name="Hauser L."/>
            <person name="Detter J.C."/>
            <person name="Brambilla E.M."/>
            <person name="Rohde M."/>
            <person name="Goker M."/>
            <person name="Woyke T."/>
            <person name="Bristow J."/>
            <person name="Eisen J.A."/>
            <person name="Markowitz V."/>
            <person name="Hugenholtz P."/>
            <person name="Kyrpides N.C."/>
            <person name="Klenk H.P."/>
            <person name="Ivanova N."/>
        </authorList>
    </citation>
    <scope>NUCLEOTIDE SEQUENCE [LARGE SCALE GENOMIC DNA]</scope>
    <source>
        <strain evidence="6">DSM 17128</strain>
    </source>
</reference>
<feature type="domain" description="Nitroreductase" evidence="4">
    <location>
        <begin position="9"/>
        <end position="178"/>
    </location>
</feature>
<evidence type="ECO:0000259" key="4">
    <source>
        <dbReference type="Pfam" id="PF00881"/>
    </source>
</evidence>
<dbReference type="InterPro" id="IPR000415">
    <property type="entry name" value="Nitroreductase-like"/>
</dbReference>
<dbReference type="InterPro" id="IPR033877">
    <property type="entry name" value="Frm2/Hbn1"/>
</dbReference>
<dbReference type="OrthoDB" id="9810617at2"/>
<gene>
    <name evidence="5" type="ORF">Premu_2530</name>
</gene>
<dbReference type="PANTHER" id="PTHR43035">
    <property type="entry name" value="FATTY ACID REPRESSION MUTANT PROTEIN 2-RELATED"/>
    <property type="match status" value="1"/>
</dbReference>